<name>A0A1Y3M7U6_9BACI</name>
<gene>
    <name evidence="2" type="ORF">BW425_27810</name>
</gene>
<keyword evidence="1" id="KW-0812">Transmembrane</keyword>
<organism evidence="2 3">
    <name type="scientific">Bacillus pseudomycoides</name>
    <dbReference type="NCBI Taxonomy" id="64104"/>
    <lineage>
        <taxon>Bacteria</taxon>
        <taxon>Bacillati</taxon>
        <taxon>Bacillota</taxon>
        <taxon>Bacilli</taxon>
        <taxon>Bacillales</taxon>
        <taxon>Bacillaceae</taxon>
        <taxon>Bacillus</taxon>
        <taxon>Bacillus cereus group</taxon>
    </lineage>
</organism>
<dbReference type="RefSeq" id="WP_088094758.1">
    <property type="nucleotide sequence ID" value="NZ_JBLOJB010000085.1"/>
</dbReference>
<proteinExistence type="predicted"/>
<evidence type="ECO:0000313" key="2">
    <source>
        <dbReference type="EMBL" id="OUM45744.1"/>
    </source>
</evidence>
<evidence type="ECO:0000313" key="3">
    <source>
        <dbReference type="Proteomes" id="UP000195321"/>
    </source>
</evidence>
<protein>
    <submittedName>
        <fullName evidence="2">Uncharacterized protein</fullName>
    </submittedName>
</protein>
<accession>A0A1Y3M7U6</accession>
<sequence length="66" mass="7500">MNKSPYLLSILGLGLFFSVRHGVLIFLAYWKDEVISSNNLILFAIGVLLLIVSKFFNKKRSKAKQV</sequence>
<dbReference type="Proteomes" id="UP000195321">
    <property type="component" value="Unassembled WGS sequence"/>
</dbReference>
<feature type="transmembrane region" description="Helical" evidence="1">
    <location>
        <begin position="7"/>
        <end position="30"/>
    </location>
</feature>
<reference evidence="2 3" key="1">
    <citation type="submission" date="2017-02" db="EMBL/GenBank/DDBJ databases">
        <title>Bacillus pseudomycoides isolate FSL K6-0042.</title>
        <authorList>
            <person name="Kovac J."/>
        </authorList>
    </citation>
    <scope>NUCLEOTIDE SEQUENCE [LARGE SCALE GENOMIC DNA]</scope>
    <source>
        <strain evidence="2 3">FSL K6-0042</strain>
    </source>
</reference>
<dbReference type="EMBL" id="MWPX01000128">
    <property type="protein sequence ID" value="OUM45744.1"/>
    <property type="molecule type" value="Genomic_DNA"/>
</dbReference>
<comment type="caution">
    <text evidence="2">The sequence shown here is derived from an EMBL/GenBank/DDBJ whole genome shotgun (WGS) entry which is preliminary data.</text>
</comment>
<feature type="transmembrane region" description="Helical" evidence="1">
    <location>
        <begin position="36"/>
        <end position="56"/>
    </location>
</feature>
<keyword evidence="1" id="KW-1133">Transmembrane helix</keyword>
<evidence type="ECO:0000256" key="1">
    <source>
        <dbReference type="SAM" id="Phobius"/>
    </source>
</evidence>
<keyword evidence="1" id="KW-0472">Membrane</keyword>
<dbReference type="AlphaFoldDB" id="A0A1Y3M7U6"/>